<evidence type="ECO:0000256" key="1">
    <source>
        <dbReference type="ARBA" id="ARBA00005446"/>
    </source>
</evidence>
<evidence type="ECO:0000256" key="2">
    <source>
        <dbReference type="ARBA" id="ARBA00023125"/>
    </source>
</evidence>
<evidence type="ECO:0000313" key="8">
    <source>
        <dbReference type="EMBL" id="KAJ7221384.1"/>
    </source>
</evidence>
<dbReference type="GO" id="GO:0005524">
    <property type="term" value="F:ATP binding"/>
    <property type="evidence" value="ECO:0007669"/>
    <property type="project" value="InterPro"/>
</dbReference>
<feature type="transmembrane region" description="Helical" evidence="6">
    <location>
        <begin position="272"/>
        <end position="298"/>
    </location>
</feature>
<sequence length="328" mass="36330">MPDFVSWHSIEGAATVKAIVKARIPAWKDGLHLQQEEPILRILDGQDVLLCTATGAGKSAPLTALPVGLIITPAKALARSIVDLLATHDVSESALAYDRETLLRAAHEHRNLIEDIASCTLFHVICVDPEHLHSTPWQRILDTPVCRENLIYACLEEGHLANEWLTFREAYRNIGTFLRGRLPSHTSVFSNSATLEPGAPTTALYKTLGFRAGNFKEFRFSNERQDLQFILETLKHKIFGRSFPQLLPYLNTGRKAVIYALSLDIVTRIYTYLFRALIMAVVFGSTPHFLVVATVALANGIHCSSIDNSLSIGMPSTLSQMEQQAGAR</sequence>
<dbReference type="InterPro" id="IPR027417">
    <property type="entry name" value="P-loop_NTPase"/>
</dbReference>
<dbReference type="GO" id="GO:0043138">
    <property type="term" value="F:3'-5' DNA helicase activity"/>
    <property type="evidence" value="ECO:0007669"/>
    <property type="project" value="UniProtKB-EC"/>
</dbReference>
<dbReference type="EC" id="5.6.2.4" evidence="5"/>
<evidence type="ECO:0000256" key="4">
    <source>
        <dbReference type="ARBA" id="ARBA00034617"/>
    </source>
</evidence>
<comment type="caution">
    <text evidence="8">The sequence shown here is derived from an EMBL/GenBank/DDBJ whole genome shotgun (WGS) entry which is preliminary data.</text>
</comment>
<comment type="similarity">
    <text evidence="1">Belongs to the helicase family. RecQ subfamily.</text>
</comment>
<feature type="domain" description="DEAD/DEAH-box helicase" evidence="7">
    <location>
        <begin position="35"/>
        <end position="196"/>
    </location>
</feature>
<keyword evidence="2" id="KW-0238">DNA-binding</keyword>
<dbReference type="Gene3D" id="3.40.50.300">
    <property type="entry name" value="P-loop containing nucleotide triphosphate hydrolases"/>
    <property type="match status" value="1"/>
</dbReference>
<reference evidence="8" key="1">
    <citation type="submission" date="2023-03" db="EMBL/GenBank/DDBJ databases">
        <title>Massive genome expansion in bonnet fungi (Mycena s.s.) driven by repeated elements and novel gene families across ecological guilds.</title>
        <authorList>
            <consortium name="Lawrence Berkeley National Laboratory"/>
            <person name="Harder C.B."/>
            <person name="Miyauchi S."/>
            <person name="Viragh M."/>
            <person name="Kuo A."/>
            <person name="Thoen E."/>
            <person name="Andreopoulos B."/>
            <person name="Lu D."/>
            <person name="Skrede I."/>
            <person name="Drula E."/>
            <person name="Henrissat B."/>
            <person name="Morin E."/>
            <person name="Kohler A."/>
            <person name="Barry K."/>
            <person name="LaButti K."/>
            <person name="Morin E."/>
            <person name="Salamov A."/>
            <person name="Lipzen A."/>
            <person name="Mereny Z."/>
            <person name="Hegedus B."/>
            <person name="Baldrian P."/>
            <person name="Stursova M."/>
            <person name="Weitz H."/>
            <person name="Taylor A."/>
            <person name="Grigoriev I.V."/>
            <person name="Nagy L.G."/>
            <person name="Martin F."/>
            <person name="Kauserud H."/>
        </authorList>
    </citation>
    <scope>NUCLEOTIDE SEQUENCE</scope>
    <source>
        <strain evidence="8">9144</strain>
    </source>
</reference>
<evidence type="ECO:0000256" key="6">
    <source>
        <dbReference type="SAM" id="Phobius"/>
    </source>
</evidence>
<keyword evidence="6" id="KW-0472">Membrane</keyword>
<dbReference type="GO" id="GO:0000724">
    <property type="term" value="P:double-strand break repair via homologous recombination"/>
    <property type="evidence" value="ECO:0007669"/>
    <property type="project" value="TreeGrafter"/>
</dbReference>
<keyword evidence="6" id="KW-0812">Transmembrane</keyword>
<dbReference type="GO" id="GO:0003677">
    <property type="term" value="F:DNA binding"/>
    <property type="evidence" value="ECO:0007669"/>
    <property type="project" value="UniProtKB-KW"/>
</dbReference>
<dbReference type="SUPFAM" id="SSF52540">
    <property type="entry name" value="P-loop containing nucleoside triphosphate hydrolases"/>
    <property type="match status" value="1"/>
</dbReference>
<gene>
    <name evidence="8" type="ORF">GGX14DRAFT_694696</name>
</gene>
<dbReference type="AlphaFoldDB" id="A0AAD6VX79"/>
<evidence type="ECO:0000259" key="7">
    <source>
        <dbReference type="Pfam" id="PF00270"/>
    </source>
</evidence>
<dbReference type="InterPro" id="IPR011545">
    <property type="entry name" value="DEAD/DEAH_box_helicase_dom"/>
</dbReference>
<keyword evidence="6" id="KW-1133">Transmembrane helix</keyword>
<evidence type="ECO:0000256" key="3">
    <source>
        <dbReference type="ARBA" id="ARBA00023235"/>
    </source>
</evidence>
<dbReference type="EMBL" id="JARJCW010000008">
    <property type="protein sequence ID" value="KAJ7221384.1"/>
    <property type="molecule type" value="Genomic_DNA"/>
</dbReference>
<organism evidence="8 9">
    <name type="scientific">Mycena pura</name>
    <dbReference type="NCBI Taxonomy" id="153505"/>
    <lineage>
        <taxon>Eukaryota</taxon>
        <taxon>Fungi</taxon>
        <taxon>Dikarya</taxon>
        <taxon>Basidiomycota</taxon>
        <taxon>Agaricomycotina</taxon>
        <taxon>Agaricomycetes</taxon>
        <taxon>Agaricomycetidae</taxon>
        <taxon>Agaricales</taxon>
        <taxon>Marasmiineae</taxon>
        <taxon>Mycenaceae</taxon>
        <taxon>Mycena</taxon>
    </lineage>
</organism>
<evidence type="ECO:0000313" key="9">
    <source>
        <dbReference type="Proteomes" id="UP001219525"/>
    </source>
</evidence>
<dbReference type="GO" id="GO:0009378">
    <property type="term" value="F:four-way junction helicase activity"/>
    <property type="evidence" value="ECO:0007669"/>
    <property type="project" value="TreeGrafter"/>
</dbReference>
<evidence type="ECO:0000256" key="5">
    <source>
        <dbReference type="ARBA" id="ARBA00034808"/>
    </source>
</evidence>
<name>A0AAD6VX79_9AGAR</name>
<dbReference type="GO" id="GO:0005737">
    <property type="term" value="C:cytoplasm"/>
    <property type="evidence" value="ECO:0007669"/>
    <property type="project" value="TreeGrafter"/>
</dbReference>
<proteinExistence type="inferred from homology"/>
<dbReference type="GO" id="GO:0005694">
    <property type="term" value="C:chromosome"/>
    <property type="evidence" value="ECO:0007669"/>
    <property type="project" value="TreeGrafter"/>
</dbReference>
<dbReference type="PANTHER" id="PTHR13710:SF105">
    <property type="entry name" value="ATP-DEPENDENT DNA HELICASE Q1"/>
    <property type="match status" value="1"/>
</dbReference>
<comment type="catalytic activity">
    <reaction evidence="4">
        <text>Couples ATP hydrolysis with the unwinding of duplex DNA by translocating in the 3'-5' direction.</text>
        <dbReference type="EC" id="5.6.2.4"/>
    </reaction>
</comment>
<dbReference type="PANTHER" id="PTHR13710">
    <property type="entry name" value="DNA HELICASE RECQ FAMILY MEMBER"/>
    <property type="match status" value="1"/>
</dbReference>
<keyword evidence="9" id="KW-1185">Reference proteome</keyword>
<keyword evidence="3" id="KW-0413">Isomerase</keyword>
<protein>
    <recommendedName>
        <fullName evidence="5">DNA 3'-5' helicase</fullName>
        <ecNumber evidence="5">5.6.2.4</ecNumber>
    </recommendedName>
</protein>
<accession>A0AAD6VX79</accession>
<dbReference type="Proteomes" id="UP001219525">
    <property type="component" value="Unassembled WGS sequence"/>
</dbReference>
<dbReference type="Pfam" id="PF00270">
    <property type="entry name" value="DEAD"/>
    <property type="match status" value="1"/>
</dbReference>